<reference evidence="2 3" key="1">
    <citation type="submission" date="2014-04" db="EMBL/GenBank/DDBJ databases">
        <authorList>
            <consortium name="DOE Joint Genome Institute"/>
            <person name="Kuo A."/>
            <person name="Kohler A."/>
            <person name="Jargeat P."/>
            <person name="Nagy L.G."/>
            <person name="Floudas D."/>
            <person name="Copeland A."/>
            <person name="Barry K.W."/>
            <person name="Cichocki N."/>
            <person name="Veneault-Fourrey C."/>
            <person name="LaButti K."/>
            <person name="Lindquist E.A."/>
            <person name="Lipzen A."/>
            <person name="Lundell T."/>
            <person name="Morin E."/>
            <person name="Murat C."/>
            <person name="Sun H."/>
            <person name="Tunlid A."/>
            <person name="Henrissat B."/>
            <person name="Grigoriev I.V."/>
            <person name="Hibbett D.S."/>
            <person name="Martin F."/>
            <person name="Nordberg H.P."/>
            <person name="Cantor M.N."/>
            <person name="Hua S.X."/>
        </authorList>
    </citation>
    <scope>NUCLEOTIDE SEQUENCE [LARGE SCALE GENOMIC DNA]</scope>
    <source>
        <strain evidence="2 3">Ve08.2h10</strain>
    </source>
</reference>
<dbReference type="Proteomes" id="UP000054538">
    <property type="component" value="Unassembled WGS sequence"/>
</dbReference>
<reference evidence="3" key="2">
    <citation type="submission" date="2015-01" db="EMBL/GenBank/DDBJ databases">
        <title>Evolutionary Origins and Diversification of the Mycorrhizal Mutualists.</title>
        <authorList>
            <consortium name="DOE Joint Genome Institute"/>
            <consortium name="Mycorrhizal Genomics Consortium"/>
            <person name="Kohler A."/>
            <person name="Kuo A."/>
            <person name="Nagy L.G."/>
            <person name="Floudas D."/>
            <person name="Copeland A."/>
            <person name="Barry K.W."/>
            <person name="Cichocki N."/>
            <person name="Veneault-Fourrey C."/>
            <person name="LaButti K."/>
            <person name="Lindquist E.A."/>
            <person name="Lipzen A."/>
            <person name="Lundell T."/>
            <person name="Morin E."/>
            <person name="Murat C."/>
            <person name="Riley R."/>
            <person name="Ohm R."/>
            <person name="Sun H."/>
            <person name="Tunlid A."/>
            <person name="Henrissat B."/>
            <person name="Grigoriev I.V."/>
            <person name="Hibbett D.S."/>
            <person name="Martin F."/>
        </authorList>
    </citation>
    <scope>NUCLEOTIDE SEQUENCE [LARGE SCALE GENOMIC DNA]</scope>
    <source>
        <strain evidence="3">Ve08.2h10</strain>
    </source>
</reference>
<protein>
    <recommendedName>
        <fullName evidence="1">CxC2-like cysteine cluster KDZ transposase-associated domain-containing protein</fullName>
    </recommendedName>
</protein>
<evidence type="ECO:0000313" key="3">
    <source>
        <dbReference type="Proteomes" id="UP000054538"/>
    </source>
</evidence>
<dbReference type="InterPro" id="IPR041457">
    <property type="entry name" value="CxC2_KDZ-assoc"/>
</dbReference>
<name>A0A0D0DQ64_9AGAM</name>
<evidence type="ECO:0000259" key="1">
    <source>
        <dbReference type="Pfam" id="PF18803"/>
    </source>
</evidence>
<dbReference type="EMBL" id="KN825813">
    <property type="protein sequence ID" value="KIK81365.1"/>
    <property type="molecule type" value="Genomic_DNA"/>
</dbReference>
<accession>A0A0D0DQ64</accession>
<dbReference type="Pfam" id="PF18803">
    <property type="entry name" value="CxC2"/>
    <property type="match status" value="1"/>
</dbReference>
<dbReference type="AlphaFoldDB" id="A0A0D0DQ64"/>
<dbReference type="OrthoDB" id="3149508at2759"/>
<dbReference type="InParanoid" id="A0A0D0DQ64"/>
<dbReference type="HOGENOM" id="CLU_003703_11_1_1"/>
<sequence length="124" mass="14300">PNAPREDRHLQLLRAQLFPATISRPKTAFTFDVLDHFHIDNLECKTTVMSFFSKLIRFTPKGTPVPDCYRELMQITHLWQYLAFLRRSGVGHDSLASPKQSLFCPACPQPGVNLQADWEQIYPE</sequence>
<evidence type="ECO:0000313" key="2">
    <source>
        <dbReference type="EMBL" id="KIK81365.1"/>
    </source>
</evidence>
<dbReference type="STRING" id="930991.A0A0D0DQ64"/>
<keyword evidence="3" id="KW-1185">Reference proteome</keyword>
<organism evidence="2 3">
    <name type="scientific">Paxillus rubicundulus Ve08.2h10</name>
    <dbReference type="NCBI Taxonomy" id="930991"/>
    <lineage>
        <taxon>Eukaryota</taxon>
        <taxon>Fungi</taxon>
        <taxon>Dikarya</taxon>
        <taxon>Basidiomycota</taxon>
        <taxon>Agaricomycotina</taxon>
        <taxon>Agaricomycetes</taxon>
        <taxon>Agaricomycetidae</taxon>
        <taxon>Boletales</taxon>
        <taxon>Paxilineae</taxon>
        <taxon>Paxillaceae</taxon>
        <taxon>Paxillus</taxon>
    </lineage>
</organism>
<gene>
    <name evidence="2" type="ORF">PAXRUDRAFT_156274</name>
</gene>
<feature type="domain" description="CxC2-like cysteine cluster KDZ transposase-associated" evidence="1">
    <location>
        <begin position="6"/>
        <end position="59"/>
    </location>
</feature>
<proteinExistence type="predicted"/>
<feature type="non-terminal residue" evidence="2">
    <location>
        <position position="124"/>
    </location>
</feature>